<dbReference type="SUPFAM" id="SSF64005">
    <property type="entry name" value="Undecaprenyl diphosphate synthase"/>
    <property type="match status" value="1"/>
</dbReference>
<keyword evidence="2" id="KW-0133">Cell shape</keyword>
<dbReference type="PROSITE" id="PS01066">
    <property type="entry name" value="UPP_SYNTHASE"/>
    <property type="match status" value="1"/>
</dbReference>
<reference evidence="3 4" key="1">
    <citation type="submission" date="2016-08" db="EMBL/GenBank/DDBJ databases">
        <title>Draft genome sequence of Candidatus Piscirickettsia litoralis, from seawater.</title>
        <authorList>
            <person name="Wan X."/>
            <person name="Lee A.J."/>
            <person name="Hou S."/>
            <person name="Donachie S.P."/>
        </authorList>
    </citation>
    <scope>NUCLEOTIDE SEQUENCE [LARGE SCALE GENOMIC DNA]</scope>
    <source>
        <strain evidence="3 4">Y2</strain>
    </source>
</reference>
<feature type="binding site" evidence="2">
    <location>
        <begin position="192"/>
        <end position="194"/>
    </location>
    <ligand>
        <name>substrate</name>
    </ligand>
</feature>
<dbReference type="CDD" id="cd00475">
    <property type="entry name" value="Cis_IPPS"/>
    <property type="match status" value="1"/>
</dbReference>
<comment type="similarity">
    <text evidence="2">Belongs to the UPP synthase family.</text>
</comment>
<keyword evidence="2" id="KW-0573">Peptidoglycan synthesis</keyword>
<feature type="active site" description="Proton acceptor" evidence="2">
    <location>
        <position position="66"/>
    </location>
</feature>
<name>A0ABX3A469_9GAMM</name>
<comment type="catalytic activity">
    <reaction evidence="2">
        <text>8 isopentenyl diphosphate + (2E,6E)-farnesyl diphosphate = di-trans,octa-cis-undecaprenyl diphosphate + 8 diphosphate</text>
        <dbReference type="Rhea" id="RHEA:27551"/>
        <dbReference type="ChEBI" id="CHEBI:33019"/>
        <dbReference type="ChEBI" id="CHEBI:58405"/>
        <dbReference type="ChEBI" id="CHEBI:128769"/>
        <dbReference type="ChEBI" id="CHEBI:175763"/>
        <dbReference type="EC" id="2.5.1.31"/>
    </reaction>
</comment>
<dbReference type="NCBIfam" id="NF011405">
    <property type="entry name" value="PRK14830.1"/>
    <property type="match status" value="1"/>
</dbReference>
<keyword evidence="2" id="KW-0961">Cell wall biogenesis/degradation</keyword>
<feature type="binding site" evidence="2">
    <location>
        <position position="23"/>
    </location>
    <ligand>
        <name>substrate</name>
    </ligand>
</feature>
<keyword evidence="4" id="KW-1185">Reference proteome</keyword>
<dbReference type="Proteomes" id="UP000094329">
    <property type="component" value="Unassembled WGS sequence"/>
</dbReference>
<dbReference type="PANTHER" id="PTHR10291">
    <property type="entry name" value="DEHYDRODOLICHYL DIPHOSPHATE SYNTHASE FAMILY MEMBER"/>
    <property type="match status" value="1"/>
</dbReference>
<feature type="binding site" evidence="2">
    <location>
        <position position="18"/>
    </location>
    <ligand>
        <name>Mg(2+)</name>
        <dbReference type="ChEBI" id="CHEBI:18420"/>
    </ligand>
</feature>
<keyword evidence="1 2" id="KW-0808">Transferase</keyword>
<evidence type="ECO:0000313" key="3">
    <source>
        <dbReference type="EMBL" id="ODN43633.1"/>
    </source>
</evidence>
<evidence type="ECO:0000313" key="4">
    <source>
        <dbReference type="Proteomes" id="UP000094329"/>
    </source>
</evidence>
<dbReference type="InterPro" id="IPR001441">
    <property type="entry name" value="UPP_synth-like"/>
</dbReference>
<organism evidence="3 4">
    <name type="scientific">Piscirickettsia litoralis</name>
    <dbReference type="NCBI Taxonomy" id="1891921"/>
    <lineage>
        <taxon>Bacteria</taxon>
        <taxon>Pseudomonadati</taxon>
        <taxon>Pseudomonadota</taxon>
        <taxon>Gammaproteobacteria</taxon>
        <taxon>Thiotrichales</taxon>
        <taxon>Piscirickettsiaceae</taxon>
        <taxon>Piscirickettsia</taxon>
    </lineage>
</organism>
<dbReference type="NCBIfam" id="TIGR00055">
    <property type="entry name" value="uppS"/>
    <property type="match status" value="1"/>
</dbReference>
<accession>A0ABX3A469</accession>
<comment type="caution">
    <text evidence="3">The sequence shown here is derived from an EMBL/GenBank/DDBJ whole genome shotgun (WGS) entry which is preliminary data.</text>
</comment>
<dbReference type="EC" id="2.5.1.31" evidence="2"/>
<evidence type="ECO:0000256" key="2">
    <source>
        <dbReference type="HAMAP-Rule" id="MF_01139"/>
    </source>
</evidence>
<dbReference type="EMBL" id="MDTU01000001">
    <property type="protein sequence ID" value="ODN43633.1"/>
    <property type="molecule type" value="Genomic_DNA"/>
</dbReference>
<feature type="binding site" evidence="2">
    <location>
        <begin position="63"/>
        <end position="65"/>
    </location>
    <ligand>
        <name>substrate</name>
    </ligand>
</feature>
<comment type="function">
    <text evidence="2">Catalyzes the sequential condensation of isopentenyl diphosphate (IPP) with (2E,6E)-farnesyl diphosphate (E,E-FPP) to yield (2Z,6Z,10Z,14Z,18Z,22Z,26Z,30Z,34E,38E)-undecaprenyl diphosphate (di-trans,octa-cis-UPP). UPP is the precursor of glycosyl carrier lipid in the biosynthesis of bacterial cell wall polysaccharide components such as peptidoglycan and lipopolysaccharide.</text>
</comment>
<gene>
    <name evidence="2" type="primary">uppS</name>
    <name evidence="3" type="ORF">BGC07_12845</name>
</gene>
<proteinExistence type="inferred from homology"/>
<comment type="subunit">
    <text evidence="2">Homodimer.</text>
</comment>
<feature type="binding site" evidence="2">
    <location>
        <position position="35"/>
    </location>
    <ligand>
        <name>substrate</name>
    </ligand>
</feature>
<feature type="binding site" evidence="2">
    <location>
        <position position="67"/>
    </location>
    <ligand>
        <name>substrate</name>
    </ligand>
</feature>
<feature type="active site" evidence="2">
    <location>
        <position position="18"/>
    </location>
</feature>
<feature type="binding site" evidence="2">
    <location>
        <position position="205"/>
    </location>
    <ligand>
        <name>Mg(2+)</name>
        <dbReference type="ChEBI" id="CHEBI:18420"/>
    </ligand>
</feature>
<sequence length="244" mass="27685">MSSMNAEVIPKHIAIIMDGNGRWATSRKLPRAAGHRAGAETVRRIVKASAERGIEALTLFAFSSENWNRPEREVKLIMELFSWTLSRELKRLQNANIRLEFIGDLSALSEKLRKKLLAGAEKTAENTGMKLVVAVNYGGRWDITNATLKIARAVQLGDLTTESINEQMLSEYLSTAHLPDPDLFIRTSGELRISNFLMWQLAYTELYFADVHWPDFDEAELDKAITDFSNRQRRFGKTPEQIGE</sequence>
<keyword evidence="2" id="KW-0479">Metal-binding</keyword>
<dbReference type="InterPro" id="IPR018520">
    <property type="entry name" value="UPP_synth-like_CS"/>
</dbReference>
<feature type="binding site" evidence="2">
    <location>
        <position position="186"/>
    </location>
    <ligand>
        <name>substrate</name>
    </ligand>
</feature>
<dbReference type="HAMAP" id="MF_01139">
    <property type="entry name" value="ISPT"/>
    <property type="match status" value="1"/>
</dbReference>
<dbReference type="Gene3D" id="3.40.1180.10">
    <property type="entry name" value="Decaprenyl diphosphate synthase-like"/>
    <property type="match status" value="1"/>
</dbReference>
<dbReference type="InterPro" id="IPR036424">
    <property type="entry name" value="UPP_synth-like_sf"/>
</dbReference>
<feature type="binding site" evidence="2">
    <location>
        <position position="69"/>
    </location>
    <ligand>
        <name>substrate</name>
    </ligand>
</feature>
<feature type="binding site" evidence="2">
    <location>
        <position position="31"/>
    </location>
    <ligand>
        <name>substrate</name>
    </ligand>
</feature>
<evidence type="ECO:0000256" key="1">
    <source>
        <dbReference type="ARBA" id="ARBA00022679"/>
    </source>
</evidence>
<dbReference type="PANTHER" id="PTHR10291:SF0">
    <property type="entry name" value="DEHYDRODOLICHYL DIPHOSPHATE SYNTHASE 2"/>
    <property type="match status" value="1"/>
</dbReference>
<feature type="binding site" evidence="2">
    <location>
        <begin position="19"/>
        <end position="22"/>
    </location>
    <ligand>
        <name>substrate</name>
    </ligand>
</feature>
<protein>
    <recommendedName>
        <fullName evidence="2">Ditrans,polycis-undecaprenyl-diphosphate synthase ((2E,6E)-farnesyl-diphosphate specific)</fullName>
        <ecNumber evidence="2">2.5.1.31</ecNumber>
    </recommendedName>
    <alternativeName>
        <fullName evidence="2">Ditrans,polycis-undecaprenylcistransferase</fullName>
    </alternativeName>
    <alternativeName>
        <fullName evidence="2">Undecaprenyl diphosphate synthase</fullName>
        <shortName evidence="2">UDS</shortName>
    </alternativeName>
    <alternativeName>
        <fullName evidence="2">Undecaprenyl pyrophosphate synthase</fullName>
        <shortName evidence="2">UPP synthase</shortName>
    </alternativeName>
</protein>
<dbReference type="Pfam" id="PF01255">
    <property type="entry name" value="Prenyltransf"/>
    <property type="match status" value="1"/>
</dbReference>
<keyword evidence="2" id="KW-0460">Magnesium</keyword>
<comment type="cofactor">
    <cofactor evidence="2">
        <name>Mg(2+)</name>
        <dbReference type="ChEBI" id="CHEBI:18420"/>
    </cofactor>
    <text evidence="2">Binds 2 magnesium ions per subunit.</text>
</comment>